<dbReference type="Gene3D" id="2.60.210.10">
    <property type="entry name" value="Apoptosis, Tumor Necrosis Factor Receptor Associated Protein 2, Chain A"/>
    <property type="match status" value="1"/>
</dbReference>
<dbReference type="SMART" id="SM00061">
    <property type="entry name" value="MATH"/>
    <property type="match status" value="1"/>
</dbReference>
<feature type="domain" description="BTB" evidence="2">
    <location>
        <begin position="195"/>
        <end position="257"/>
    </location>
</feature>
<dbReference type="InterPro" id="IPR011333">
    <property type="entry name" value="SKP1/BTB/POZ_sf"/>
</dbReference>
<dbReference type="Gene3D" id="3.30.710.10">
    <property type="entry name" value="Potassium Channel Kv1.1, Chain A"/>
    <property type="match status" value="1"/>
</dbReference>
<dbReference type="AlphaFoldDB" id="A0A238C5A3"/>
<dbReference type="PROSITE" id="PS50097">
    <property type="entry name" value="BTB"/>
    <property type="match status" value="1"/>
</dbReference>
<dbReference type="InterPro" id="IPR008974">
    <property type="entry name" value="TRAF-like"/>
</dbReference>
<feature type="domain" description="MATH" evidence="3">
    <location>
        <begin position="34"/>
        <end position="158"/>
    </location>
</feature>
<accession>A0A238C5A3</accession>
<dbReference type="PROSITE" id="PS50144">
    <property type="entry name" value="MATH"/>
    <property type="match status" value="1"/>
</dbReference>
<proteinExistence type="predicted"/>
<dbReference type="Pfam" id="PF22486">
    <property type="entry name" value="MATH_2"/>
    <property type="match status" value="1"/>
</dbReference>
<evidence type="ECO:0000313" key="4">
    <source>
        <dbReference type="EMBL" id="OZC12629.1"/>
    </source>
</evidence>
<dbReference type="SMART" id="SM00225">
    <property type="entry name" value="BTB"/>
    <property type="match status" value="1"/>
</dbReference>
<keyword evidence="5" id="KW-1185">Reference proteome</keyword>
<name>A0A238C5A3_9BILA</name>
<dbReference type="InterPro" id="IPR002083">
    <property type="entry name" value="MATH/TRAF_dom"/>
</dbReference>
<sequence>MEPSNSELSMPIESSSTLASHSSNSSQTEIRVEHVKHSWTVKNFSHCYQEYLENFVHLHRGEDTLTWSIKIYPKGNGENNKDFVFLCLNRVVSNTNAPCKNGKIGFKSRFILRTSEMKEIEMRIHPNPSHSDYVSYIKRDVLFPQILPNDSIIVNVEIDVAVETVTTTLEEMLTSNSEQQLTEDYLKMLKDNVLTDFAIKVGEREIKVHRAILAARSPVFAAMLRHEDTNEAKTGVMVIEDLEYDTVTEMLNFIYCGHCLRDVNEFAFASDLLIAADKYRLEELKSHCEKALIQALTFENVCELLIVSDIYSAPRLRHRAVEFIIQHPRNITSTPGWDNVVKQHHDLVTDIVRHFDKSSDRDIRYIRYLILCCRKSGKYFLSSRRLLKFAVNAS</sequence>
<dbReference type="Proteomes" id="UP000242913">
    <property type="component" value="Unassembled WGS sequence"/>
</dbReference>
<dbReference type="EMBL" id="KZ269977">
    <property type="protein sequence ID" value="OZC12629.1"/>
    <property type="molecule type" value="Genomic_DNA"/>
</dbReference>
<evidence type="ECO:0000256" key="1">
    <source>
        <dbReference type="SAM" id="MobiDB-lite"/>
    </source>
</evidence>
<dbReference type="Pfam" id="PF00651">
    <property type="entry name" value="BTB"/>
    <property type="match status" value="1"/>
</dbReference>
<dbReference type="GO" id="GO:0030163">
    <property type="term" value="P:protein catabolic process"/>
    <property type="evidence" value="ECO:0007669"/>
    <property type="project" value="UniProtKB-ARBA"/>
</dbReference>
<dbReference type="CDD" id="cd00121">
    <property type="entry name" value="MATH"/>
    <property type="match status" value="1"/>
</dbReference>
<dbReference type="FunFam" id="3.30.710.10:FF:000159">
    <property type="entry name" value="Speckle-type POZ protein B"/>
    <property type="match status" value="1"/>
</dbReference>
<organism evidence="4 5">
    <name type="scientific">Onchocerca flexuosa</name>
    <dbReference type="NCBI Taxonomy" id="387005"/>
    <lineage>
        <taxon>Eukaryota</taxon>
        <taxon>Metazoa</taxon>
        <taxon>Ecdysozoa</taxon>
        <taxon>Nematoda</taxon>
        <taxon>Chromadorea</taxon>
        <taxon>Rhabditida</taxon>
        <taxon>Spirurina</taxon>
        <taxon>Spiruromorpha</taxon>
        <taxon>Filarioidea</taxon>
        <taxon>Onchocercidae</taxon>
        <taxon>Onchocerca</taxon>
    </lineage>
</organism>
<reference evidence="4 5" key="1">
    <citation type="submission" date="2015-12" db="EMBL/GenBank/DDBJ databases">
        <title>Draft genome of the nematode, Onchocerca flexuosa.</title>
        <authorList>
            <person name="Mitreva M."/>
        </authorList>
    </citation>
    <scope>NUCLEOTIDE SEQUENCE [LARGE SCALE GENOMIC DNA]</scope>
    <source>
        <strain evidence="4">Red Deer</strain>
    </source>
</reference>
<dbReference type="OrthoDB" id="6359816at2759"/>
<evidence type="ECO:0000313" key="5">
    <source>
        <dbReference type="Proteomes" id="UP000242913"/>
    </source>
</evidence>
<evidence type="ECO:0000259" key="2">
    <source>
        <dbReference type="PROSITE" id="PS50097"/>
    </source>
</evidence>
<feature type="compositionally biased region" description="Low complexity" evidence="1">
    <location>
        <begin position="14"/>
        <end position="25"/>
    </location>
</feature>
<feature type="region of interest" description="Disordered" evidence="1">
    <location>
        <begin position="1"/>
        <end position="25"/>
    </location>
</feature>
<protein>
    <submittedName>
        <fullName evidence="4">BTB/POZ domain protein</fullName>
    </submittedName>
</protein>
<dbReference type="SUPFAM" id="SSF49599">
    <property type="entry name" value="TRAF domain-like"/>
    <property type="match status" value="1"/>
</dbReference>
<dbReference type="PANTHER" id="PTHR24413">
    <property type="entry name" value="SPECKLE-TYPE POZ PROTEIN"/>
    <property type="match status" value="1"/>
</dbReference>
<dbReference type="InterPro" id="IPR000210">
    <property type="entry name" value="BTB/POZ_dom"/>
</dbReference>
<dbReference type="Gene3D" id="1.25.40.420">
    <property type="match status" value="1"/>
</dbReference>
<evidence type="ECO:0000259" key="3">
    <source>
        <dbReference type="PROSITE" id="PS50144"/>
    </source>
</evidence>
<dbReference type="SUPFAM" id="SSF54695">
    <property type="entry name" value="POZ domain"/>
    <property type="match status" value="1"/>
</dbReference>
<gene>
    <name evidence="4" type="ORF">X798_00260</name>
</gene>